<dbReference type="SUPFAM" id="SSF52922">
    <property type="entry name" value="TK C-terminal domain-like"/>
    <property type="match status" value="1"/>
</dbReference>
<evidence type="ECO:0000313" key="6">
    <source>
        <dbReference type="Proteomes" id="UP001055804"/>
    </source>
</evidence>
<organism evidence="5 6">
    <name type="scientific">Futiania mangrovi</name>
    <dbReference type="NCBI Taxonomy" id="2959716"/>
    <lineage>
        <taxon>Bacteria</taxon>
        <taxon>Pseudomonadati</taxon>
        <taxon>Pseudomonadota</taxon>
        <taxon>Alphaproteobacteria</taxon>
        <taxon>Futianiales</taxon>
        <taxon>Futianiaceae</taxon>
        <taxon>Futiania</taxon>
    </lineage>
</organism>
<dbReference type="AlphaFoldDB" id="A0A9J6PFJ8"/>
<evidence type="ECO:0000256" key="1">
    <source>
        <dbReference type="ARBA" id="ARBA00001964"/>
    </source>
</evidence>
<protein>
    <submittedName>
        <fullName evidence="5">Alpha-ketoacid dehydrogenase subunit beta</fullName>
    </submittedName>
</protein>
<dbReference type="CDD" id="cd07036">
    <property type="entry name" value="TPP_PYR_E1-PDHc-beta_like"/>
    <property type="match status" value="1"/>
</dbReference>
<dbReference type="InterPro" id="IPR005475">
    <property type="entry name" value="Transketolase-like_Pyr-bd"/>
</dbReference>
<dbReference type="InterPro" id="IPR029061">
    <property type="entry name" value="THDP-binding"/>
</dbReference>
<dbReference type="GO" id="GO:0016491">
    <property type="term" value="F:oxidoreductase activity"/>
    <property type="evidence" value="ECO:0007669"/>
    <property type="project" value="UniProtKB-KW"/>
</dbReference>
<proteinExistence type="predicted"/>
<dbReference type="InterPro" id="IPR033248">
    <property type="entry name" value="Transketolase_C"/>
</dbReference>
<dbReference type="Pfam" id="PF02779">
    <property type="entry name" value="Transket_pyr"/>
    <property type="match status" value="1"/>
</dbReference>
<reference evidence="5" key="1">
    <citation type="submission" date="2022-06" db="EMBL/GenBank/DDBJ databases">
        <title>Isolation and Genomics of Futiania mangrovii gen. nov., sp. nov., a Rare and Metabolically-versatile member in the Class Alphaproteobacteria.</title>
        <authorList>
            <person name="Liu L."/>
            <person name="Huang W.-C."/>
            <person name="Pan J."/>
            <person name="Li J."/>
            <person name="Huang Y."/>
            <person name="Du H."/>
            <person name="Liu Y."/>
            <person name="Li M."/>
        </authorList>
    </citation>
    <scope>NUCLEOTIDE SEQUENCE</scope>
    <source>
        <strain evidence="5">FT118</strain>
    </source>
</reference>
<dbReference type="InterPro" id="IPR009014">
    <property type="entry name" value="Transketo_C/PFOR_II"/>
</dbReference>
<dbReference type="Proteomes" id="UP001055804">
    <property type="component" value="Unassembled WGS sequence"/>
</dbReference>
<dbReference type="FunFam" id="3.40.50.920:FF:000001">
    <property type="entry name" value="Pyruvate dehydrogenase E1 beta subunit"/>
    <property type="match status" value="1"/>
</dbReference>
<dbReference type="PANTHER" id="PTHR43257">
    <property type="entry name" value="PYRUVATE DEHYDROGENASE E1 COMPONENT BETA SUBUNIT"/>
    <property type="match status" value="1"/>
</dbReference>
<comment type="cofactor">
    <cofactor evidence="1">
        <name>thiamine diphosphate</name>
        <dbReference type="ChEBI" id="CHEBI:58937"/>
    </cofactor>
</comment>
<keyword evidence="3" id="KW-0786">Thiamine pyrophosphate</keyword>
<name>A0A9J6PFJ8_9PROT</name>
<dbReference type="Gene3D" id="3.40.50.920">
    <property type="match status" value="1"/>
</dbReference>
<dbReference type="SUPFAM" id="SSF52518">
    <property type="entry name" value="Thiamin diphosphate-binding fold (THDP-binding)"/>
    <property type="match status" value="1"/>
</dbReference>
<keyword evidence="2" id="KW-0560">Oxidoreductase</keyword>
<accession>A0A9J6PFJ8</accession>
<dbReference type="Pfam" id="PF02780">
    <property type="entry name" value="Transketolase_C"/>
    <property type="match status" value="1"/>
</dbReference>
<dbReference type="SMART" id="SM00861">
    <property type="entry name" value="Transket_pyr"/>
    <property type="match status" value="1"/>
</dbReference>
<dbReference type="NCBIfam" id="NF006667">
    <property type="entry name" value="PRK09212.1"/>
    <property type="match status" value="1"/>
</dbReference>
<evidence type="ECO:0000259" key="4">
    <source>
        <dbReference type="SMART" id="SM00861"/>
    </source>
</evidence>
<sequence length="334" mass="35717">MGRMTYIDAARQTLAEEMRRDPTVWAVGEDLGRGGVFTQYKGLVEEFGPDRISDAPISEAAILGAAVGAAMMGTRPVVEMRFSDFALCAVDELVNQAAKARYMFGGQSRVPMVVREPIGMWRSSAAQHSQSLEAWYAHIPGLVVVTPATPADLRVLLAGAIRCDDPVVFMEHKDLWALEGEVPDGPVDGDPIVELGRARVAREGRDITIVSWSAAVHGAMAAAETLGTEGISAEVIDLRTIWPWDREAVLASVRRTGRLLVVHEAVAAGGFGAEIAATVAETLHGDLRAPVRRLGAPRIPISYAPPLEDRVRVTPEAIVAAARSMVGQPEAADG</sequence>
<dbReference type="FunFam" id="3.40.50.970:FF:000001">
    <property type="entry name" value="Pyruvate dehydrogenase E1 beta subunit"/>
    <property type="match status" value="1"/>
</dbReference>
<evidence type="ECO:0000256" key="2">
    <source>
        <dbReference type="ARBA" id="ARBA00023002"/>
    </source>
</evidence>
<evidence type="ECO:0000313" key="5">
    <source>
        <dbReference type="EMBL" id="MCP1336571.1"/>
    </source>
</evidence>
<gene>
    <name evidence="5" type="ORF">NJQ99_09145</name>
</gene>
<feature type="domain" description="Transketolase-like pyrimidine-binding" evidence="4">
    <location>
        <begin position="4"/>
        <end position="177"/>
    </location>
</feature>
<dbReference type="Gene3D" id="3.40.50.970">
    <property type="match status" value="1"/>
</dbReference>
<dbReference type="PANTHER" id="PTHR43257:SF2">
    <property type="entry name" value="PYRUVATE DEHYDROGENASE E1 COMPONENT SUBUNIT BETA"/>
    <property type="match status" value="1"/>
</dbReference>
<dbReference type="EMBL" id="JAMZFT010000002">
    <property type="protein sequence ID" value="MCP1336571.1"/>
    <property type="molecule type" value="Genomic_DNA"/>
</dbReference>
<dbReference type="RefSeq" id="WP_269332524.1">
    <property type="nucleotide sequence ID" value="NZ_JAMZFT010000002.1"/>
</dbReference>
<evidence type="ECO:0000256" key="3">
    <source>
        <dbReference type="ARBA" id="ARBA00023052"/>
    </source>
</evidence>
<comment type="caution">
    <text evidence="5">The sequence shown here is derived from an EMBL/GenBank/DDBJ whole genome shotgun (WGS) entry which is preliminary data.</text>
</comment>
<keyword evidence="6" id="KW-1185">Reference proteome</keyword>